<dbReference type="EMBL" id="AAGUDP010000006">
    <property type="protein sequence ID" value="EBS0563383.1"/>
    <property type="molecule type" value="Genomic_DNA"/>
</dbReference>
<dbReference type="AlphaFoldDB" id="A0A5U8XPY3"/>
<sequence>MLDSFVTYESAIPALSTIERQLIIDHLDYLRNHPDTKKAVAVDPRYSYPEMHSLYAYCRLAGIPSELVFPIMLLNNLRSPMEFTPDIQTLMIPDIGVVASILDSAVV</sequence>
<name>A0A5U8XPY3_SALMU</name>
<evidence type="ECO:0000313" key="1">
    <source>
        <dbReference type="EMBL" id="EBS0563383.1"/>
    </source>
</evidence>
<gene>
    <name evidence="1" type="ORF">DTU56_09650</name>
</gene>
<proteinExistence type="predicted"/>
<comment type="caution">
    <text evidence="1">The sequence shown here is derived from an EMBL/GenBank/DDBJ whole genome shotgun (WGS) entry which is preliminary data.</text>
</comment>
<protein>
    <submittedName>
        <fullName evidence="1">Uncharacterized protein</fullName>
    </submittedName>
</protein>
<organism evidence="1">
    <name type="scientific">Salmonella muenchen</name>
    <dbReference type="NCBI Taxonomy" id="596"/>
    <lineage>
        <taxon>Bacteria</taxon>
        <taxon>Pseudomonadati</taxon>
        <taxon>Pseudomonadota</taxon>
        <taxon>Gammaproteobacteria</taxon>
        <taxon>Enterobacterales</taxon>
        <taxon>Enterobacteriaceae</taxon>
        <taxon>Salmonella</taxon>
    </lineage>
</organism>
<reference evidence="1" key="1">
    <citation type="submission" date="2018-07" db="EMBL/GenBank/DDBJ databases">
        <authorList>
            <person name="Ashton P.M."/>
            <person name="Dallman T."/>
            <person name="Nair S."/>
            <person name="De Pinna E."/>
            <person name="Peters T."/>
            <person name="Grant K."/>
        </authorList>
    </citation>
    <scope>NUCLEOTIDE SEQUENCE</scope>
    <source>
        <strain evidence="1">142535</strain>
    </source>
</reference>
<accession>A0A5U8XPY3</accession>